<accession>A0A8S5LCX9</accession>
<feature type="transmembrane region" description="Helical" evidence="1">
    <location>
        <begin position="17"/>
        <end position="38"/>
    </location>
</feature>
<keyword evidence="1" id="KW-1133">Transmembrane helix</keyword>
<organism evidence="2">
    <name type="scientific">Myoviridae sp. ct35n35</name>
    <dbReference type="NCBI Taxonomy" id="2823534"/>
    <lineage>
        <taxon>Viruses</taxon>
        <taxon>Duplodnaviria</taxon>
        <taxon>Heunggongvirae</taxon>
        <taxon>Uroviricota</taxon>
        <taxon>Caudoviricetes</taxon>
    </lineage>
</organism>
<dbReference type="EMBL" id="BK014683">
    <property type="protein sequence ID" value="DAD67715.1"/>
    <property type="molecule type" value="Genomic_DNA"/>
</dbReference>
<proteinExistence type="predicted"/>
<name>A0A8S5LCX9_9CAUD</name>
<reference evidence="2" key="1">
    <citation type="journal article" date="2021" name="Proc. Natl. Acad. Sci. U.S.A.">
        <title>A Catalog of Tens of Thousands of Viruses from Human Metagenomes Reveals Hidden Associations with Chronic Diseases.</title>
        <authorList>
            <person name="Tisza M.J."/>
            <person name="Buck C.B."/>
        </authorList>
    </citation>
    <scope>NUCLEOTIDE SEQUENCE</scope>
    <source>
        <strain evidence="2">Ct35n35</strain>
    </source>
</reference>
<keyword evidence="1" id="KW-0472">Membrane</keyword>
<keyword evidence="1" id="KW-0812">Transmembrane</keyword>
<evidence type="ECO:0000313" key="2">
    <source>
        <dbReference type="EMBL" id="DAD67715.1"/>
    </source>
</evidence>
<sequence>MSYFIHNVFFFTLKGSLWLPLNGIICKSTYYFLLNLLICSF</sequence>
<protein>
    <submittedName>
        <fullName evidence="2">Uncharacterized protein</fullName>
    </submittedName>
</protein>
<evidence type="ECO:0000256" key="1">
    <source>
        <dbReference type="SAM" id="Phobius"/>
    </source>
</evidence>